<proteinExistence type="predicted"/>
<evidence type="ECO:0000259" key="1">
    <source>
        <dbReference type="PROSITE" id="PS50857"/>
    </source>
</evidence>
<dbReference type="InterPro" id="IPR008972">
    <property type="entry name" value="Cupredoxin"/>
</dbReference>
<reference evidence="2" key="1">
    <citation type="journal article" date="2020" name="mSystems">
        <title>Genome- and Community-Level Interaction Insights into Carbon Utilization and Element Cycling Functions of Hydrothermarchaeota in Hydrothermal Sediment.</title>
        <authorList>
            <person name="Zhou Z."/>
            <person name="Liu Y."/>
            <person name="Xu W."/>
            <person name="Pan J."/>
            <person name="Luo Z.H."/>
            <person name="Li M."/>
        </authorList>
    </citation>
    <scope>NUCLEOTIDE SEQUENCE [LARGE SCALE GENOMIC DNA]</scope>
    <source>
        <strain evidence="2">SpSt-222</strain>
    </source>
</reference>
<sequence length="174" mass="18639">MPSLGEPFGALILALATTVILLALGIAVIAQGLRGGSQPAHAWLVRAIWVGIVTLLVVGVNLLSETWTRAEPAGTTPPTLVAQVEASMWRFALEPETLPVGQPIEFRVRSADTIHGFGVYDPTGKLLFTVMAVPGAEERAIFTFHEPGTYTVRCTEYCGAPHGLMRATFTIQGR</sequence>
<dbReference type="InterPro" id="IPR002429">
    <property type="entry name" value="CcO_II-like_C"/>
</dbReference>
<dbReference type="GO" id="GO:0004129">
    <property type="term" value="F:cytochrome-c oxidase activity"/>
    <property type="evidence" value="ECO:0007669"/>
    <property type="project" value="InterPro"/>
</dbReference>
<dbReference type="GO" id="GO:0005507">
    <property type="term" value="F:copper ion binding"/>
    <property type="evidence" value="ECO:0007669"/>
    <property type="project" value="InterPro"/>
</dbReference>
<dbReference type="Pfam" id="PF00116">
    <property type="entry name" value="COX2"/>
    <property type="match status" value="1"/>
</dbReference>
<name>A0A7C1X6I3_THERO</name>
<protein>
    <recommendedName>
        <fullName evidence="1">Cytochrome oxidase subunit II copper A binding domain-containing protein</fullName>
    </recommendedName>
</protein>
<dbReference type="GO" id="GO:0016020">
    <property type="term" value="C:membrane"/>
    <property type="evidence" value="ECO:0007669"/>
    <property type="project" value="InterPro"/>
</dbReference>
<feature type="domain" description="Cytochrome oxidase subunit II copper A binding" evidence="1">
    <location>
        <begin position="77"/>
        <end position="174"/>
    </location>
</feature>
<dbReference type="SUPFAM" id="SSF49503">
    <property type="entry name" value="Cupredoxins"/>
    <property type="match status" value="1"/>
</dbReference>
<evidence type="ECO:0000313" key="2">
    <source>
        <dbReference type="EMBL" id="HEF65733.1"/>
    </source>
</evidence>
<accession>A0A7C1X6I3</accession>
<dbReference type="AlphaFoldDB" id="A0A7C1X6I3"/>
<organism evidence="2">
    <name type="scientific">Thermomicrobium roseum</name>
    <dbReference type="NCBI Taxonomy" id="500"/>
    <lineage>
        <taxon>Bacteria</taxon>
        <taxon>Pseudomonadati</taxon>
        <taxon>Thermomicrobiota</taxon>
        <taxon>Thermomicrobia</taxon>
        <taxon>Thermomicrobiales</taxon>
        <taxon>Thermomicrobiaceae</taxon>
        <taxon>Thermomicrobium</taxon>
    </lineage>
</organism>
<comment type="caution">
    <text evidence="2">The sequence shown here is derived from an EMBL/GenBank/DDBJ whole genome shotgun (WGS) entry which is preliminary data.</text>
</comment>
<dbReference type="Gene3D" id="2.60.40.420">
    <property type="entry name" value="Cupredoxins - blue copper proteins"/>
    <property type="match status" value="1"/>
</dbReference>
<dbReference type="EMBL" id="DSJL01000011">
    <property type="protein sequence ID" value="HEF65733.1"/>
    <property type="molecule type" value="Genomic_DNA"/>
</dbReference>
<gene>
    <name evidence="2" type="ORF">ENP47_09070</name>
</gene>
<dbReference type="PROSITE" id="PS50857">
    <property type="entry name" value="COX2_CUA"/>
    <property type="match status" value="1"/>
</dbReference>